<feature type="compositionally biased region" description="Polar residues" evidence="1">
    <location>
        <begin position="1"/>
        <end position="11"/>
    </location>
</feature>
<dbReference type="AlphaFoldDB" id="A0A445ACW8"/>
<evidence type="ECO:0000313" key="3">
    <source>
        <dbReference type="EMBL" id="RYR24198.1"/>
    </source>
</evidence>
<protein>
    <recommendedName>
        <fullName evidence="2">BRO1 domain-containing protein</fullName>
    </recommendedName>
</protein>
<comment type="caution">
    <text evidence="3">The sequence shown here is derived from an EMBL/GenBank/DDBJ whole genome shotgun (WGS) entry which is preliminary data.</text>
</comment>
<proteinExistence type="predicted"/>
<organism evidence="3 4">
    <name type="scientific">Arachis hypogaea</name>
    <name type="common">Peanut</name>
    <dbReference type="NCBI Taxonomy" id="3818"/>
    <lineage>
        <taxon>Eukaryota</taxon>
        <taxon>Viridiplantae</taxon>
        <taxon>Streptophyta</taxon>
        <taxon>Embryophyta</taxon>
        <taxon>Tracheophyta</taxon>
        <taxon>Spermatophyta</taxon>
        <taxon>Magnoliopsida</taxon>
        <taxon>eudicotyledons</taxon>
        <taxon>Gunneridae</taxon>
        <taxon>Pentapetalae</taxon>
        <taxon>rosids</taxon>
        <taxon>fabids</taxon>
        <taxon>Fabales</taxon>
        <taxon>Fabaceae</taxon>
        <taxon>Papilionoideae</taxon>
        <taxon>50 kb inversion clade</taxon>
        <taxon>dalbergioids sensu lato</taxon>
        <taxon>Dalbergieae</taxon>
        <taxon>Pterocarpus clade</taxon>
        <taxon>Arachis</taxon>
    </lineage>
</organism>
<keyword evidence="4" id="KW-1185">Reference proteome</keyword>
<dbReference type="Gene3D" id="1.25.40.280">
    <property type="entry name" value="alix/aip1 like domains"/>
    <property type="match status" value="2"/>
</dbReference>
<evidence type="ECO:0000259" key="2">
    <source>
        <dbReference type="PROSITE" id="PS51180"/>
    </source>
</evidence>
<accession>A0A445ACW8</accession>
<dbReference type="SMR" id="A0A445ACW8"/>
<dbReference type="PROSITE" id="PS51180">
    <property type="entry name" value="BRO1"/>
    <property type="match status" value="1"/>
</dbReference>
<dbReference type="InterPro" id="IPR047138">
    <property type="entry name" value="RHPN1_2"/>
</dbReference>
<dbReference type="OrthoDB" id="64867at2759"/>
<gene>
    <name evidence="3" type="ORF">Ahy_B02g057705</name>
</gene>
<dbReference type="SMART" id="SM01041">
    <property type="entry name" value="BRO1"/>
    <property type="match status" value="1"/>
</dbReference>
<dbReference type="EMBL" id="SDMP01000012">
    <property type="protein sequence ID" value="RYR24198.1"/>
    <property type="molecule type" value="Genomic_DNA"/>
</dbReference>
<dbReference type="InterPro" id="IPR038499">
    <property type="entry name" value="BRO1_sf"/>
</dbReference>
<reference evidence="3 4" key="1">
    <citation type="submission" date="2019-01" db="EMBL/GenBank/DDBJ databases">
        <title>Sequencing of cultivated peanut Arachis hypogaea provides insights into genome evolution and oil improvement.</title>
        <authorList>
            <person name="Chen X."/>
        </authorList>
    </citation>
    <scope>NUCLEOTIDE SEQUENCE [LARGE SCALE GENOMIC DNA]</scope>
    <source>
        <strain evidence="4">cv. Fuhuasheng</strain>
        <tissue evidence="3">Leaves</tissue>
    </source>
</reference>
<feature type="domain" description="BRO1" evidence="2">
    <location>
        <begin position="27"/>
        <end position="669"/>
    </location>
</feature>
<dbReference type="STRING" id="3818.A0A445ACW8"/>
<evidence type="ECO:0000256" key="1">
    <source>
        <dbReference type="SAM" id="MobiDB-lite"/>
    </source>
</evidence>
<dbReference type="InterPro" id="IPR004328">
    <property type="entry name" value="BRO1_dom"/>
</dbReference>
<feature type="region of interest" description="Disordered" evidence="1">
    <location>
        <begin position="1"/>
        <end position="23"/>
    </location>
</feature>
<sequence>MAKSNDITMATSKEDVGLLNPNPNPDKMLSIPLKKSDPVELYQPLRKLVATKYSESDAEKVESVLETLNKCRSDMVERGDLSLPMQRDCLIHYFKCLCMVEPLFTADSDDSDGIMFFWYDAFDPDYICVDGVSSHKTIQLEKAAVLYNLGAIYSQIGASCDRTTALGRHLAMDAFNAAAKFFSELWKVFAKDISATFDLTLVFTETLHQLFSAQASELKLQQQLDDDKSNNYASAALQKHRCAHLFKSVSKHYWRAYDLILSDSAATKHVCLFDETWIPHLHQKQKFFRKEARQRKSFILPEPKRPKTSSSVQSCPLDHDAESITEILVRGICMHSDLWTPKQQLIYLDLLLSEYSPFKIMDGGKLLANPWDMPPPYPTNFSVLSSSSSSSSRLMAFPLKKCEPLDLYESLRNYFVLKYSESEANRVEGFLKTVDKLRSEMQRDDLSLPVRRNCLIQYLKCICMIEPLFPMTTSPNPPIFVWYNAFNSQQDSSQHNIHFEKASVLFNLGALSTQVALSCDLTTIQGHLLAKDALNDASHWFLKLSHEAEKASATIELSVNCAKMLREIISAQIVDLDWNFPHSCSVRSSSSPAPLLYRKAYDLSTLEPLAENLVHSSIPQYLKMKTCPVVTDPGDITQQFLSGYGKAKSLLVEECQPPCLGLLSEISPVNIKDGNLVANATLEAVRLALKEMNLQESKPPQ</sequence>
<name>A0A445ACW8_ARAHY</name>
<dbReference type="PANTHER" id="PTHR23031:SF15">
    <property type="entry name" value="LD12055P"/>
    <property type="match status" value="1"/>
</dbReference>
<dbReference type="Pfam" id="PF03097">
    <property type="entry name" value="BRO1"/>
    <property type="match status" value="2"/>
</dbReference>
<dbReference type="GO" id="GO:0051497">
    <property type="term" value="P:negative regulation of stress fiber assembly"/>
    <property type="evidence" value="ECO:0007669"/>
    <property type="project" value="TreeGrafter"/>
</dbReference>
<dbReference type="Proteomes" id="UP000289738">
    <property type="component" value="Chromosome B02"/>
</dbReference>
<evidence type="ECO:0000313" key="4">
    <source>
        <dbReference type="Proteomes" id="UP000289738"/>
    </source>
</evidence>
<dbReference type="Gramene" id="arahy.Tifrunner.gnm2.ann2.Ah12g055600.1">
    <property type="protein sequence ID" value="arahy.Tifrunner.gnm2.ann2.Ah12g055600.1-CDS"/>
    <property type="gene ID" value="arahy.Tifrunner.gnm2.ann2.Ah12g055600"/>
</dbReference>
<dbReference type="PANTHER" id="PTHR23031">
    <property type="entry name" value="RHOPHILIN"/>
    <property type="match status" value="1"/>
</dbReference>